<keyword evidence="1" id="KW-1133">Transmembrane helix</keyword>
<dbReference type="STRING" id="1849047.A0A3D8QJU1"/>
<comment type="caution">
    <text evidence="2">The sequence shown here is derived from an EMBL/GenBank/DDBJ whole genome shotgun (WGS) entry which is preliminary data.</text>
</comment>
<dbReference type="OrthoDB" id="3501153at2759"/>
<feature type="transmembrane region" description="Helical" evidence="1">
    <location>
        <begin position="21"/>
        <end position="45"/>
    </location>
</feature>
<dbReference type="PANTHER" id="PTHR35896:SF3">
    <property type="entry name" value="MAJOR FACILITATOR SUPERFAMILY TRANSPORTER"/>
    <property type="match status" value="1"/>
</dbReference>
<dbReference type="InterPro" id="IPR053008">
    <property type="entry name" value="Phomopsin_biosynth_assoc"/>
</dbReference>
<sequence>MDYKYTSIDEERRGRGWTWKMELIAAVLIAALSSALSSMVTFGVMTSVKAIQGTAKEEHKFQQFSCGETFDEAHQRGCTWDPLTLTWLHPKCSMYGAQEFQQIANSSWQYWADPSGLHELGGYQALSFLPAGSNYYSTSEAHLYHCQWMLLRVHDAATTGKLLDAKSMSGEHTRHCLDVIVNAARTGLGENLTRVSAKGDIYDIGWNAC</sequence>
<evidence type="ECO:0000256" key="1">
    <source>
        <dbReference type="SAM" id="Phobius"/>
    </source>
</evidence>
<organism evidence="2 3">
    <name type="scientific">Coleophoma cylindrospora</name>
    <dbReference type="NCBI Taxonomy" id="1849047"/>
    <lineage>
        <taxon>Eukaryota</taxon>
        <taxon>Fungi</taxon>
        <taxon>Dikarya</taxon>
        <taxon>Ascomycota</taxon>
        <taxon>Pezizomycotina</taxon>
        <taxon>Leotiomycetes</taxon>
        <taxon>Helotiales</taxon>
        <taxon>Dermateaceae</taxon>
        <taxon>Coleophoma</taxon>
    </lineage>
</organism>
<reference evidence="2 3" key="1">
    <citation type="journal article" date="2018" name="IMA Fungus">
        <title>IMA Genome-F 9: Draft genome sequence of Annulohypoxylon stygium, Aspergillus mulundensis, Berkeleyomyces basicola (syn. Thielaviopsis basicola), Ceratocystis smalleyi, two Cercospora beticola strains, Coleophoma cylindrospora, Fusarium fracticaudum, Phialophora cf. hyalina, and Morchella septimelata.</title>
        <authorList>
            <person name="Wingfield B.D."/>
            <person name="Bills G.F."/>
            <person name="Dong Y."/>
            <person name="Huang W."/>
            <person name="Nel W.J."/>
            <person name="Swalarsk-Parry B.S."/>
            <person name="Vaghefi N."/>
            <person name="Wilken P.M."/>
            <person name="An Z."/>
            <person name="de Beer Z.W."/>
            <person name="De Vos L."/>
            <person name="Chen L."/>
            <person name="Duong T.A."/>
            <person name="Gao Y."/>
            <person name="Hammerbacher A."/>
            <person name="Kikkert J.R."/>
            <person name="Li Y."/>
            <person name="Li H."/>
            <person name="Li K."/>
            <person name="Li Q."/>
            <person name="Liu X."/>
            <person name="Ma X."/>
            <person name="Naidoo K."/>
            <person name="Pethybridge S.J."/>
            <person name="Sun J."/>
            <person name="Steenkamp E.T."/>
            <person name="van der Nest M.A."/>
            <person name="van Wyk S."/>
            <person name="Wingfield M.J."/>
            <person name="Xiong C."/>
            <person name="Yue Q."/>
            <person name="Zhang X."/>
        </authorList>
    </citation>
    <scope>NUCLEOTIDE SEQUENCE [LARGE SCALE GENOMIC DNA]</scope>
    <source>
        <strain evidence="2 3">BP6252</strain>
    </source>
</reference>
<evidence type="ECO:0000313" key="3">
    <source>
        <dbReference type="Proteomes" id="UP000256645"/>
    </source>
</evidence>
<dbReference type="Proteomes" id="UP000256645">
    <property type="component" value="Unassembled WGS sequence"/>
</dbReference>
<keyword evidence="1" id="KW-0472">Membrane</keyword>
<dbReference type="AlphaFoldDB" id="A0A3D8QJU1"/>
<dbReference type="PANTHER" id="PTHR35896">
    <property type="entry name" value="IG-LIKE DOMAIN-CONTAINING PROTEIN"/>
    <property type="match status" value="1"/>
</dbReference>
<name>A0A3D8QJU1_9HELO</name>
<protein>
    <submittedName>
        <fullName evidence="2">Uncharacterized protein</fullName>
    </submittedName>
</protein>
<gene>
    <name evidence="2" type="ORF">BP6252_11508</name>
</gene>
<keyword evidence="1" id="KW-0812">Transmembrane</keyword>
<dbReference type="EMBL" id="PDLM01000014">
    <property type="protein sequence ID" value="RDW62075.1"/>
    <property type="molecule type" value="Genomic_DNA"/>
</dbReference>
<keyword evidence="3" id="KW-1185">Reference proteome</keyword>
<proteinExistence type="predicted"/>
<accession>A0A3D8QJU1</accession>
<evidence type="ECO:0000313" key="2">
    <source>
        <dbReference type="EMBL" id="RDW62075.1"/>
    </source>
</evidence>